<dbReference type="PANTHER" id="PTHR21301">
    <property type="entry name" value="REVERSE TRANSCRIPTASE"/>
    <property type="match status" value="1"/>
</dbReference>
<dbReference type="AlphaFoldDB" id="A0A818TDZ1"/>
<evidence type="ECO:0000259" key="1">
    <source>
        <dbReference type="Pfam" id="PF26215"/>
    </source>
</evidence>
<dbReference type="Proteomes" id="UP000663869">
    <property type="component" value="Unassembled WGS sequence"/>
</dbReference>
<dbReference type="EMBL" id="CAJNYU010003546">
    <property type="protein sequence ID" value="CAF3681971.1"/>
    <property type="molecule type" value="Genomic_DNA"/>
</dbReference>
<protein>
    <recommendedName>
        <fullName evidence="1">Helix-turn-helix domain-containing protein</fullName>
    </recommendedName>
</protein>
<name>A0A818TDZ1_9BILA</name>
<accession>A0A818TDZ1</accession>
<gene>
    <name evidence="2" type="ORF">FME351_LOCUS26441</name>
</gene>
<evidence type="ECO:0000313" key="2">
    <source>
        <dbReference type="EMBL" id="CAF3681971.1"/>
    </source>
</evidence>
<dbReference type="InterPro" id="IPR058912">
    <property type="entry name" value="HTH_animal"/>
</dbReference>
<sequence length="616" mass="71976">MTHRRNRLKLEIYLQMNYFHMKLIRRRQYSSINKQMIGGSYIRPNRTSLLPYSERKKLVQEEHDKIMTKIKESLSKTCPSLPSTSPLFKQFSQRLHACLTFHYMAPLPYMDQIRAKQEREIVKSIRRKSKKGKLILRESDKSGNLYVGQKSVFEQKATEYRQQTGAYEELSSNPLEEILIKVTRLLNDLHMKTKYLSDPITLRPIMNTIHAATTGISHFLDELIRPLFNKHAQPKPIIDGNDLLHRLEQYDRDGYLQPTTRFFTSDITNLYTMLPQNQSLDILEEFLDEYHLENELQGISIEVIRQLAEIIVGGAMGSPFTLTLANIFMWKWENNIICKKLEPNEIYVRFIDDIFFTSNESKTTIEAILQDANKFHPNIKLQANIGLSILFLDLLISNNNGILSSSVYHKSAAEPCVVPFISDHPRHTFANIIQAALLRAIRYSSTLEIFHTEYRTIRLMLLYNGYLSKYIDTHFQEFFAQYLPISSLVPLIYDENQFLIIRNKLFAQPSVKEIQASQEIANIERKQASKRNKFDKTLFLHYTHENRLFPFKRDIHKIYSEAFQGADAANLRLIIGHRNSRNIACELIQKKPYSSFIKLQPAKSKITYLPTEHFNV</sequence>
<dbReference type="Pfam" id="PF26215">
    <property type="entry name" value="HTH_animal"/>
    <property type="match status" value="1"/>
</dbReference>
<proteinExistence type="predicted"/>
<reference evidence="2" key="1">
    <citation type="submission" date="2021-02" db="EMBL/GenBank/DDBJ databases">
        <authorList>
            <person name="Nowell W R."/>
        </authorList>
    </citation>
    <scope>NUCLEOTIDE SEQUENCE</scope>
</reference>
<comment type="caution">
    <text evidence="2">The sequence shown here is derived from an EMBL/GenBank/DDBJ whole genome shotgun (WGS) entry which is preliminary data.</text>
</comment>
<evidence type="ECO:0000313" key="3">
    <source>
        <dbReference type="Proteomes" id="UP000663869"/>
    </source>
</evidence>
<dbReference type="PANTHER" id="PTHR21301:SF10">
    <property type="entry name" value="REVERSE TRANSCRIPTASE DOMAIN-CONTAINING PROTEIN"/>
    <property type="match status" value="1"/>
</dbReference>
<organism evidence="2 3">
    <name type="scientific">Rotaria socialis</name>
    <dbReference type="NCBI Taxonomy" id="392032"/>
    <lineage>
        <taxon>Eukaryota</taxon>
        <taxon>Metazoa</taxon>
        <taxon>Spiralia</taxon>
        <taxon>Gnathifera</taxon>
        <taxon>Rotifera</taxon>
        <taxon>Eurotatoria</taxon>
        <taxon>Bdelloidea</taxon>
        <taxon>Philodinida</taxon>
        <taxon>Philodinidae</taxon>
        <taxon>Rotaria</taxon>
    </lineage>
</organism>
<feature type="domain" description="Helix-turn-helix" evidence="1">
    <location>
        <begin position="417"/>
        <end position="476"/>
    </location>
</feature>